<dbReference type="Gene3D" id="2.10.80.10">
    <property type="entry name" value="Lipase, subunit A"/>
    <property type="match status" value="1"/>
</dbReference>
<evidence type="ECO:0000256" key="3">
    <source>
        <dbReference type="SAM" id="SignalP"/>
    </source>
</evidence>
<dbReference type="KEGG" id="bbel:109473023"/>
<evidence type="ECO:0000313" key="5">
    <source>
        <dbReference type="RefSeq" id="XP_019628477.1"/>
    </source>
</evidence>
<dbReference type="RefSeq" id="XP_019628477.1">
    <property type="nucleotide sequence ID" value="XM_019772918.1"/>
</dbReference>
<keyword evidence="1" id="KW-0800">Toxin</keyword>
<proteinExistence type="predicted"/>
<keyword evidence="4" id="KW-1185">Reference proteome</keyword>
<evidence type="ECO:0000256" key="1">
    <source>
        <dbReference type="ARBA" id="ARBA00022656"/>
    </source>
</evidence>
<keyword evidence="2" id="KW-1213">G-protein coupled receptor impairing toxin</keyword>
<protein>
    <submittedName>
        <fullName evidence="5">Uncharacterized protein LOC109473023</fullName>
    </submittedName>
</protein>
<dbReference type="OrthoDB" id="9969900at2759"/>
<evidence type="ECO:0000256" key="2">
    <source>
        <dbReference type="ARBA" id="ARBA00023259"/>
    </source>
</evidence>
<feature type="signal peptide" evidence="3">
    <location>
        <begin position="1"/>
        <end position="18"/>
    </location>
</feature>
<name>A0A6P4ZBL3_BRABE</name>
<dbReference type="GeneID" id="109473023"/>
<sequence length="110" mass="12345">MKAVLGLFLVCLVALTQAMVPTNRYMRCSADTDCKASQCCLDIGINEQVYACKEIGTHGAPCALDGNSRYFCPCELGLTCRPRDPEKWEFFIARYYMSQDELNNLGLCKE</sequence>
<reference evidence="5" key="1">
    <citation type="submission" date="2025-08" db="UniProtKB">
        <authorList>
            <consortium name="RefSeq"/>
        </authorList>
    </citation>
    <scope>IDENTIFICATION</scope>
    <source>
        <tissue evidence="5">Gonad</tissue>
    </source>
</reference>
<dbReference type="PANTHER" id="PTHR18821:SF2">
    <property type="entry name" value="DICKKOPF-RELATED PROTEIN 3-LIKE"/>
    <property type="match status" value="1"/>
</dbReference>
<dbReference type="InterPro" id="IPR009523">
    <property type="entry name" value="Prokineticin"/>
</dbReference>
<dbReference type="GO" id="GO:0090729">
    <property type="term" value="F:toxin activity"/>
    <property type="evidence" value="ECO:0007669"/>
    <property type="project" value="UniProtKB-KW"/>
</dbReference>
<keyword evidence="3" id="KW-0732">Signal</keyword>
<feature type="chain" id="PRO_5027996424" evidence="3">
    <location>
        <begin position="19"/>
        <end position="110"/>
    </location>
</feature>
<dbReference type="PANTHER" id="PTHR18821">
    <property type="entry name" value="PROKINETICIN"/>
    <property type="match status" value="1"/>
</dbReference>
<organism evidence="4 5">
    <name type="scientific">Branchiostoma belcheri</name>
    <name type="common">Amphioxus</name>
    <dbReference type="NCBI Taxonomy" id="7741"/>
    <lineage>
        <taxon>Eukaryota</taxon>
        <taxon>Metazoa</taxon>
        <taxon>Chordata</taxon>
        <taxon>Cephalochordata</taxon>
        <taxon>Leptocardii</taxon>
        <taxon>Amphioxiformes</taxon>
        <taxon>Branchiostomatidae</taxon>
        <taxon>Branchiostoma</taxon>
    </lineage>
</organism>
<accession>A0A6P4ZBL3</accession>
<dbReference type="Proteomes" id="UP000515135">
    <property type="component" value="Unplaced"/>
</dbReference>
<dbReference type="AlphaFoldDB" id="A0A6P4ZBL3"/>
<evidence type="ECO:0000313" key="4">
    <source>
        <dbReference type="Proteomes" id="UP000515135"/>
    </source>
</evidence>
<gene>
    <name evidence="5" type="primary">LOC109473023</name>
</gene>